<dbReference type="PROSITE" id="PS51643">
    <property type="entry name" value="HD_CAS3"/>
    <property type="match status" value="1"/>
</dbReference>
<dbReference type="GO" id="GO:0051607">
    <property type="term" value="P:defense response to virus"/>
    <property type="evidence" value="ECO:0007669"/>
    <property type="project" value="UniProtKB-KW"/>
</dbReference>
<reference evidence="5" key="1">
    <citation type="submission" date="2013-08" db="EMBL/GenBank/DDBJ databases">
        <authorList>
            <person name="Mendez C."/>
            <person name="Richter M."/>
            <person name="Ferrer M."/>
            <person name="Sanchez J."/>
        </authorList>
    </citation>
    <scope>NUCLEOTIDE SEQUENCE</scope>
</reference>
<gene>
    <name evidence="5" type="ORF">B2A_02818</name>
</gene>
<dbReference type="AlphaFoldDB" id="T1CA76"/>
<reference evidence="5" key="2">
    <citation type="journal article" date="2014" name="ISME J.">
        <title>Microbial stratification in low pH oxic and suboxic macroscopic growths along an acid mine drainage.</title>
        <authorList>
            <person name="Mendez-Garcia C."/>
            <person name="Mesa V."/>
            <person name="Sprenger R.R."/>
            <person name="Richter M."/>
            <person name="Diez M.S."/>
            <person name="Solano J."/>
            <person name="Bargiela R."/>
            <person name="Golyshina O.V."/>
            <person name="Manteca A."/>
            <person name="Ramos J.L."/>
            <person name="Gallego J.R."/>
            <person name="Llorente I."/>
            <person name="Martins Dos Santos V.A."/>
            <person name="Jensen O.N."/>
            <person name="Pelaez A.I."/>
            <person name="Sanchez J."/>
            <person name="Ferrer M."/>
        </authorList>
    </citation>
    <scope>NUCLEOTIDE SEQUENCE</scope>
</reference>
<dbReference type="InterPro" id="IPR038257">
    <property type="entry name" value="CRISPR-assoc_Cas3_HD_sf"/>
</dbReference>
<keyword evidence="1" id="KW-0479">Metal-binding</keyword>
<accession>T1CA76</accession>
<protein>
    <submittedName>
        <fullName evidence="5">CRISPR-associated helicase Cas3</fullName>
    </submittedName>
</protein>
<organism evidence="5">
    <name type="scientific">mine drainage metagenome</name>
    <dbReference type="NCBI Taxonomy" id="410659"/>
    <lineage>
        <taxon>unclassified sequences</taxon>
        <taxon>metagenomes</taxon>
        <taxon>ecological metagenomes</taxon>
    </lineage>
</organism>
<evidence type="ECO:0000256" key="2">
    <source>
        <dbReference type="ARBA" id="ARBA00022801"/>
    </source>
</evidence>
<name>T1CA76_9ZZZZ</name>
<keyword evidence="2" id="KW-0378">Hydrolase</keyword>
<comment type="caution">
    <text evidence="5">The sequence shown here is derived from an EMBL/GenBank/DDBJ whole genome shotgun (WGS) entry which is preliminary data.</text>
</comment>
<evidence type="ECO:0000313" key="5">
    <source>
        <dbReference type="EMBL" id="EQD62444.1"/>
    </source>
</evidence>
<evidence type="ECO:0000256" key="1">
    <source>
        <dbReference type="ARBA" id="ARBA00022723"/>
    </source>
</evidence>
<dbReference type="GO" id="GO:0046872">
    <property type="term" value="F:metal ion binding"/>
    <property type="evidence" value="ECO:0007669"/>
    <property type="project" value="UniProtKB-KW"/>
</dbReference>
<dbReference type="InterPro" id="IPR006483">
    <property type="entry name" value="CRISPR-assoc_Cas3_HD"/>
</dbReference>
<evidence type="ECO:0000256" key="3">
    <source>
        <dbReference type="ARBA" id="ARBA00023118"/>
    </source>
</evidence>
<dbReference type="GO" id="GO:0016787">
    <property type="term" value="F:hydrolase activity"/>
    <property type="evidence" value="ECO:0007669"/>
    <property type="project" value="UniProtKB-KW"/>
</dbReference>
<dbReference type="EMBL" id="AUZZ01001911">
    <property type="protein sequence ID" value="EQD62444.1"/>
    <property type="molecule type" value="Genomic_DNA"/>
</dbReference>
<dbReference type="SUPFAM" id="SSF109604">
    <property type="entry name" value="HD-domain/PDEase-like"/>
    <property type="match status" value="1"/>
</dbReference>
<dbReference type="Gene3D" id="1.10.3210.30">
    <property type="match status" value="1"/>
</dbReference>
<feature type="domain" description="HD Cas3-type" evidence="4">
    <location>
        <begin position="19"/>
        <end position="99"/>
    </location>
</feature>
<proteinExistence type="predicted"/>
<evidence type="ECO:0000259" key="4">
    <source>
        <dbReference type="PROSITE" id="PS51643"/>
    </source>
</evidence>
<sequence>MTGSINRPIAHAARAPDGTWRAPHDLAEHLAQVGRLAGHFAQHYGTDWARLAGRWHDLGKYRPRFQHYIRQASGFEADAHIRGEAGCTAFQSQRANHAA</sequence>
<keyword evidence="3" id="KW-0051">Antiviral defense</keyword>